<evidence type="ECO:0008006" key="3">
    <source>
        <dbReference type="Google" id="ProtNLM"/>
    </source>
</evidence>
<dbReference type="Proteomes" id="UP000240971">
    <property type="component" value="Unassembled WGS sequence"/>
</dbReference>
<gene>
    <name evidence="1" type="ORF">CLV51_1011483</name>
</gene>
<dbReference type="InterPro" id="IPR012338">
    <property type="entry name" value="Beta-lactam/transpept-like"/>
</dbReference>
<keyword evidence="2" id="KW-1185">Reference proteome</keyword>
<dbReference type="EMBL" id="PYAW01000001">
    <property type="protein sequence ID" value="PSL50139.1"/>
    <property type="molecule type" value="Genomic_DNA"/>
</dbReference>
<sequence>MEGGFNALAGSPHGYYKYLWWGYKTDTHNFDYFALGVKEQLIYICPRKQAVIVCFGKRWGKIDWWPKLLKQIADSPD</sequence>
<comment type="caution">
    <text evidence="1">The sequence shown here is derived from an EMBL/GenBank/DDBJ whole genome shotgun (WGS) entry which is preliminary data.</text>
</comment>
<evidence type="ECO:0000313" key="2">
    <source>
        <dbReference type="Proteomes" id="UP000240971"/>
    </source>
</evidence>
<evidence type="ECO:0000313" key="1">
    <source>
        <dbReference type="EMBL" id="PSL50139.1"/>
    </source>
</evidence>
<proteinExistence type="predicted"/>
<dbReference type="Gene3D" id="3.40.710.10">
    <property type="entry name" value="DD-peptidase/beta-lactamase superfamily"/>
    <property type="match status" value="1"/>
</dbReference>
<name>A0A2P8HV80_CHINA</name>
<reference evidence="1 2" key="1">
    <citation type="submission" date="2018-03" db="EMBL/GenBank/DDBJ databases">
        <title>Genomic Encyclopedia of Archaeal and Bacterial Type Strains, Phase II (KMG-II): from individual species to whole genera.</title>
        <authorList>
            <person name="Goeker M."/>
        </authorList>
    </citation>
    <scope>NUCLEOTIDE SEQUENCE [LARGE SCALE GENOMIC DNA]</scope>
    <source>
        <strain evidence="1 2">DSM 24859</strain>
    </source>
</reference>
<accession>A0A2P8HV80</accession>
<dbReference type="AlphaFoldDB" id="A0A2P8HV80"/>
<protein>
    <recommendedName>
        <fullName evidence="3">Beta-lactamase</fullName>
    </recommendedName>
</protein>
<organism evidence="1 2">
    <name type="scientific">Chitinophaga niastensis</name>
    <dbReference type="NCBI Taxonomy" id="536980"/>
    <lineage>
        <taxon>Bacteria</taxon>
        <taxon>Pseudomonadati</taxon>
        <taxon>Bacteroidota</taxon>
        <taxon>Chitinophagia</taxon>
        <taxon>Chitinophagales</taxon>
        <taxon>Chitinophagaceae</taxon>
        <taxon>Chitinophaga</taxon>
    </lineage>
</organism>